<feature type="compositionally biased region" description="Basic and acidic residues" evidence="2">
    <location>
        <begin position="1041"/>
        <end position="1061"/>
    </location>
</feature>
<evidence type="ECO:0000313" key="4">
    <source>
        <dbReference type="Proteomes" id="UP000246740"/>
    </source>
</evidence>
<gene>
    <name evidence="3" type="ORF">BCV70DRAFT_155586</name>
</gene>
<name>A0A317XZ04_9BASI</name>
<feature type="region of interest" description="Disordered" evidence="2">
    <location>
        <begin position="845"/>
        <end position="867"/>
    </location>
</feature>
<dbReference type="Gene3D" id="1.25.40.10">
    <property type="entry name" value="Tetratricopeptide repeat domain"/>
    <property type="match status" value="4"/>
</dbReference>
<dbReference type="EMBL" id="KZ819188">
    <property type="protein sequence ID" value="PWZ03128.1"/>
    <property type="molecule type" value="Genomic_DNA"/>
</dbReference>
<feature type="repeat" description="PPR" evidence="1">
    <location>
        <begin position="489"/>
        <end position="523"/>
    </location>
</feature>
<protein>
    <recommendedName>
        <fullName evidence="5">Pentacotripeptide-repeat region of PRORP domain-containing protein</fullName>
    </recommendedName>
</protein>
<reference evidence="3 4" key="1">
    <citation type="journal article" date="2018" name="Mol. Biol. Evol.">
        <title>Broad Genomic Sampling Reveals a Smut Pathogenic Ancestry of the Fungal Clade Ustilaginomycotina.</title>
        <authorList>
            <person name="Kijpornyongpan T."/>
            <person name="Mondo S.J."/>
            <person name="Barry K."/>
            <person name="Sandor L."/>
            <person name="Lee J."/>
            <person name="Lipzen A."/>
            <person name="Pangilinan J."/>
            <person name="LaButti K."/>
            <person name="Hainaut M."/>
            <person name="Henrissat B."/>
            <person name="Grigoriev I.V."/>
            <person name="Spatafora J.W."/>
            <person name="Aime M.C."/>
        </authorList>
    </citation>
    <scope>NUCLEOTIDE SEQUENCE [LARGE SCALE GENOMIC DNA]</scope>
    <source>
        <strain evidence="3 4">MCA 3645</strain>
    </source>
</reference>
<dbReference type="InParanoid" id="A0A317XZ04"/>
<dbReference type="InterPro" id="IPR002885">
    <property type="entry name" value="PPR_rpt"/>
</dbReference>
<evidence type="ECO:0008006" key="5">
    <source>
        <dbReference type="Google" id="ProtNLM"/>
    </source>
</evidence>
<dbReference type="Proteomes" id="UP000246740">
    <property type="component" value="Unassembled WGS sequence"/>
</dbReference>
<dbReference type="PANTHER" id="PTHR47934">
    <property type="entry name" value="PENTATRICOPEPTIDE REPEAT-CONTAINING PROTEIN PET309, MITOCHONDRIAL"/>
    <property type="match status" value="1"/>
</dbReference>
<evidence type="ECO:0000256" key="2">
    <source>
        <dbReference type="SAM" id="MobiDB-lite"/>
    </source>
</evidence>
<dbReference type="GO" id="GO:0006396">
    <property type="term" value="P:RNA processing"/>
    <property type="evidence" value="ECO:0007669"/>
    <property type="project" value="TreeGrafter"/>
</dbReference>
<feature type="repeat" description="PPR" evidence="1">
    <location>
        <begin position="524"/>
        <end position="558"/>
    </location>
</feature>
<proteinExistence type="predicted"/>
<dbReference type="GO" id="GO:0003729">
    <property type="term" value="F:mRNA binding"/>
    <property type="evidence" value="ECO:0007669"/>
    <property type="project" value="TreeGrafter"/>
</dbReference>
<evidence type="ECO:0000313" key="3">
    <source>
        <dbReference type="EMBL" id="PWZ03128.1"/>
    </source>
</evidence>
<dbReference type="NCBIfam" id="TIGR00756">
    <property type="entry name" value="PPR"/>
    <property type="match status" value="3"/>
</dbReference>
<dbReference type="GO" id="GO:0005739">
    <property type="term" value="C:mitochondrion"/>
    <property type="evidence" value="ECO:0007669"/>
    <property type="project" value="TreeGrafter"/>
</dbReference>
<dbReference type="InterPro" id="IPR051114">
    <property type="entry name" value="Mito_RNA_Proc_CCM1"/>
</dbReference>
<accession>A0A317XZ04</accession>
<keyword evidence="4" id="KW-1185">Reference proteome</keyword>
<dbReference type="PROSITE" id="PS51375">
    <property type="entry name" value="PPR"/>
    <property type="match status" value="4"/>
</dbReference>
<feature type="repeat" description="PPR" evidence="1">
    <location>
        <begin position="559"/>
        <end position="589"/>
    </location>
</feature>
<dbReference type="AlphaFoldDB" id="A0A317XZ04"/>
<evidence type="ECO:0000256" key="1">
    <source>
        <dbReference type="PROSITE-ProRule" id="PRU00708"/>
    </source>
</evidence>
<dbReference type="Pfam" id="PF13812">
    <property type="entry name" value="PPR_3"/>
    <property type="match status" value="1"/>
</dbReference>
<feature type="compositionally biased region" description="Polar residues" evidence="2">
    <location>
        <begin position="845"/>
        <end position="862"/>
    </location>
</feature>
<organism evidence="3 4">
    <name type="scientific">Testicularia cyperi</name>
    <dbReference type="NCBI Taxonomy" id="1882483"/>
    <lineage>
        <taxon>Eukaryota</taxon>
        <taxon>Fungi</taxon>
        <taxon>Dikarya</taxon>
        <taxon>Basidiomycota</taxon>
        <taxon>Ustilaginomycotina</taxon>
        <taxon>Ustilaginomycetes</taxon>
        <taxon>Ustilaginales</taxon>
        <taxon>Anthracoideaceae</taxon>
        <taxon>Testicularia</taxon>
    </lineage>
</organism>
<feature type="region of interest" description="Disordered" evidence="2">
    <location>
        <begin position="943"/>
        <end position="975"/>
    </location>
</feature>
<dbReference type="InterPro" id="IPR011990">
    <property type="entry name" value="TPR-like_helical_dom_sf"/>
</dbReference>
<dbReference type="GO" id="GO:0007005">
    <property type="term" value="P:mitochondrion organization"/>
    <property type="evidence" value="ECO:0007669"/>
    <property type="project" value="TreeGrafter"/>
</dbReference>
<feature type="region of interest" description="Disordered" evidence="2">
    <location>
        <begin position="1"/>
        <end position="26"/>
    </location>
</feature>
<feature type="repeat" description="PPR" evidence="1">
    <location>
        <begin position="677"/>
        <end position="711"/>
    </location>
</feature>
<dbReference type="STRING" id="1882483.A0A317XZ04"/>
<dbReference type="OrthoDB" id="185373at2759"/>
<dbReference type="Pfam" id="PF13041">
    <property type="entry name" value="PPR_2"/>
    <property type="match status" value="1"/>
</dbReference>
<feature type="region of interest" description="Disordered" evidence="2">
    <location>
        <begin position="1003"/>
        <end position="1061"/>
    </location>
</feature>
<dbReference type="PANTHER" id="PTHR47934:SF6">
    <property type="entry name" value="MITOCHONDRIAL GROUP I INTRON SPLICING FACTOR CCM1-RELATED"/>
    <property type="match status" value="1"/>
</dbReference>
<sequence>MHALRKKYGSTPPRSHGVSKQDVEATIQRPAHARRVDNDKLWFMYRDYAANPRMTPRVRLNVANFLLQGVTLVTANKEDMLQYKLLRYMTAHRLQAILTDLRHFGTGDDHAMRFPDQDCVSDEERDLLQVRSLALEGKIVEASRRFDEALQLYRPNLVSQAHPVELPARVLENLALTLDTILHSYAYEAKCRPSKDTFRSFLSSAKSNRGFFPDPQTLCRMERHGHPPADTEHATRELVAWLFASPHLALFDHERFRTPRVRLFRALSLSDDPIDDLERTVPQGDWHSASVARISDLLLRANMLYNDHDIAASLFEFVVEHGVDISDHLVDRFFLRVNLTRTMPQLESLLDLTIGSHTKDGRRSLNYEKLSAAALRTLARFWAQRGRADRAEPALAEMERRGPSDALRNSVLLLRMELAAFNGDLEKLRQLAQERFDLDAVVQSNCQPGKELMNGRMLRLLLRACNRIDDLETAEQFLDHGLELGLPLEAYHLNPIIDLHVRRSDMDGALAIFEQMHHLGVKPDKYTYTILLHGFAVRRDPEGAAQTLRAMVSAGIHPDRVTYSALLNCYVESGLYQAATSLFNWMQGHPRNRLRPTIEVCNTILKAYVLDSFPIQRVLQFVADVRKQGLEPNANTFALMLQSACDAGLMNIAEELFSELERQLPSSPGHPPGHGANLYHFTIMIHGYLRIGNNDEAKDYFDEMRSRGLQPSAVTWAVMIQSYADGDNDVNYNLARTLVSQLVADESSKAYRQVEWQVPVVRQGLPFEVMYVQLLNAQARRGEPEEAEQTFESLLQTDSGVSLYAMTPLLDAYRRAGQVDQGLNFFERIYENALRVARTKTHRLQTNIRSGSDGTEDQSGATVDTDARRKDITSRNLLCLPLSIMIDMLATAGRHREIAEIWARLRADGFGFDSSNWNHLAASMARAGQLAEALSVVEHVLHHPPPGGRGISPAVNVPRESGRASSQELENEQRPHDDNAAIAAEQHAVAETYVFDPSTMAIDGDQAQNHRSDAVTSPSRPPNRRHQGRVDDDPYYPLPFDRPDTAEHVGDAEAEQGDRDAVPDAVTQRVPRAYTVDSAAGTSLTRHLAQGKDRLSPWYAHFETMEAISQGLLTLRDSGKVMALLDKFPVAAQLLDNHERRVELIREHQRLDAERSARDLIDGRR</sequence>